<dbReference type="STRING" id="61635.BN85315360"/>
<dbReference type="RefSeq" id="WP_030005412.1">
    <property type="nucleotide sequence ID" value="NC_022549.1"/>
</dbReference>
<evidence type="ECO:0000256" key="1">
    <source>
        <dbReference type="ARBA" id="ARBA00022723"/>
    </source>
</evidence>
<reference evidence="3 4" key="1">
    <citation type="journal article" date="2013" name="J. Mol. Microbiol. Biotechnol.">
        <title>Analysis of the Complete Genomes of Acholeplasma brassicae , A. palmae and A. laidlawii and Their Comparison to the Obligate Parasites from ' Candidatus Phytoplasma'.</title>
        <authorList>
            <person name="Kube M."/>
            <person name="Siewert C."/>
            <person name="Migdoll A.M."/>
            <person name="Duduk B."/>
            <person name="Holz S."/>
            <person name="Rabus R."/>
            <person name="Seemuller E."/>
            <person name="Mitrovic J."/>
            <person name="Muller I."/>
            <person name="Buttner C."/>
            <person name="Reinhardt R."/>
        </authorList>
    </citation>
    <scope>NUCLEOTIDE SEQUENCE [LARGE SCALE GENOMIC DNA]</scope>
    <source>
        <strain evidence="4">0502</strain>
    </source>
</reference>
<dbReference type="SUPFAM" id="SSF55008">
    <property type="entry name" value="HMA, heavy metal-associated domain"/>
    <property type="match status" value="1"/>
</dbReference>
<evidence type="ECO:0000259" key="2">
    <source>
        <dbReference type="PROSITE" id="PS50846"/>
    </source>
</evidence>
<dbReference type="InterPro" id="IPR036163">
    <property type="entry name" value="HMA_dom_sf"/>
</dbReference>
<keyword evidence="4" id="KW-1185">Reference proteome</keyword>
<dbReference type="AlphaFoldDB" id="U4KPX5"/>
<dbReference type="Gene3D" id="3.30.70.100">
    <property type="match status" value="1"/>
</dbReference>
<protein>
    <submittedName>
        <fullName evidence="3">Copper chaperone</fullName>
    </submittedName>
</protein>
<feature type="domain" description="HMA" evidence="2">
    <location>
        <begin position="2"/>
        <end position="70"/>
    </location>
</feature>
<dbReference type="GO" id="GO:0046872">
    <property type="term" value="F:metal ion binding"/>
    <property type="evidence" value="ECO:0007669"/>
    <property type="project" value="UniProtKB-KW"/>
</dbReference>
<dbReference type="EMBL" id="FO681348">
    <property type="protein sequence ID" value="CCV66557.1"/>
    <property type="molecule type" value="Genomic_DNA"/>
</dbReference>
<dbReference type="InterPro" id="IPR006121">
    <property type="entry name" value="HMA_dom"/>
</dbReference>
<dbReference type="PROSITE" id="PS01047">
    <property type="entry name" value="HMA_1"/>
    <property type="match status" value="1"/>
</dbReference>
<evidence type="ECO:0000313" key="3">
    <source>
        <dbReference type="EMBL" id="CCV66557.1"/>
    </source>
</evidence>
<dbReference type="PROSITE" id="PS50846">
    <property type="entry name" value="HMA_2"/>
    <property type="match status" value="1"/>
</dbReference>
<gene>
    <name evidence="3" type="ORF">BN85315360</name>
</gene>
<sequence>MKQMTLQLETLTCPSCLLKIEKGLKRLEGIDKDSVEVMFNSSRVKLSFDDSKLDSNEIQKTIENIGYDVLKTTLK</sequence>
<dbReference type="Proteomes" id="UP000032737">
    <property type="component" value="Chromosome"/>
</dbReference>
<evidence type="ECO:0000313" key="4">
    <source>
        <dbReference type="Proteomes" id="UP000032737"/>
    </source>
</evidence>
<accession>U4KPX5</accession>
<dbReference type="KEGG" id="abra:BN85315360"/>
<name>U4KPX5_9MOLU</name>
<organism evidence="3 4">
    <name type="scientific">Acholeplasma brassicae</name>
    <dbReference type="NCBI Taxonomy" id="61635"/>
    <lineage>
        <taxon>Bacteria</taxon>
        <taxon>Bacillati</taxon>
        <taxon>Mycoplasmatota</taxon>
        <taxon>Mollicutes</taxon>
        <taxon>Acholeplasmatales</taxon>
        <taxon>Acholeplasmataceae</taxon>
        <taxon>Acholeplasma</taxon>
    </lineage>
</organism>
<proteinExistence type="predicted"/>
<dbReference type="HOGENOM" id="CLU_134973_10_0_14"/>
<dbReference type="CDD" id="cd00371">
    <property type="entry name" value="HMA"/>
    <property type="match status" value="1"/>
</dbReference>
<dbReference type="OrthoDB" id="7068874at2"/>
<keyword evidence="1" id="KW-0479">Metal-binding</keyword>
<dbReference type="Pfam" id="PF00403">
    <property type="entry name" value="HMA"/>
    <property type="match status" value="1"/>
</dbReference>
<dbReference type="InterPro" id="IPR017969">
    <property type="entry name" value="Heavy-metal-associated_CS"/>
</dbReference>